<comment type="caution">
    <text evidence="3">The sequence shown here is derived from an EMBL/GenBank/DDBJ whole genome shotgun (WGS) entry which is preliminary data.</text>
</comment>
<gene>
    <name evidence="3" type="ORF">GCM10010123_16980</name>
</gene>
<keyword evidence="4" id="KW-1185">Reference proteome</keyword>
<keyword evidence="1" id="KW-0732">Signal</keyword>
<proteinExistence type="predicted"/>
<accession>A0A8J3B9Q4</accession>
<feature type="domain" description="LTD" evidence="2">
    <location>
        <begin position="27"/>
        <end position="141"/>
    </location>
</feature>
<feature type="signal peptide" evidence="1">
    <location>
        <begin position="1"/>
        <end position="18"/>
    </location>
</feature>
<dbReference type="EMBL" id="BMQB01000003">
    <property type="protein sequence ID" value="GGJ87965.1"/>
    <property type="molecule type" value="Genomic_DNA"/>
</dbReference>
<evidence type="ECO:0000313" key="3">
    <source>
        <dbReference type="EMBL" id="GGJ87965.1"/>
    </source>
</evidence>
<dbReference type="SUPFAM" id="SSF74853">
    <property type="entry name" value="Lamin A/C globular tail domain"/>
    <property type="match status" value="1"/>
</dbReference>
<evidence type="ECO:0000256" key="1">
    <source>
        <dbReference type="SAM" id="SignalP"/>
    </source>
</evidence>
<dbReference type="InterPro" id="IPR001322">
    <property type="entry name" value="Lamin_tail_dom"/>
</dbReference>
<dbReference type="Proteomes" id="UP000649739">
    <property type="component" value="Unassembled WGS sequence"/>
</dbReference>
<organism evidence="3 4">
    <name type="scientific">Pilimelia anulata</name>
    <dbReference type="NCBI Taxonomy" id="53371"/>
    <lineage>
        <taxon>Bacteria</taxon>
        <taxon>Bacillati</taxon>
        <taxon>Actinomycetota</taxon>
        <taxon>Actinomycetes</taxon>
        <taxon>Micromonosporales</taxon>
        <taxon>Micromonosporaceae</taxon>
        <taxon>Pilimelia</taxon>
    </lineage>
</organism>
<evidence type="ECO:0000259" key="2">
    <source>
        <dbReference type="Pfam" id="PF00932"/>
    </source>
</evidence>
<dbReference type="AlphaFoldDB" id="A0A8J3B9Q4"/>
<dbReference type="Pfam" id="PF00932">
    <property type="entry name" value="LTD"/>
    <property type="match status" value="1"/>
</dbReference>
<feature type="chain" id="PRO_5035147410" description="LTD domain-containing protein" evidence="1">
    <location>
        <begin position="19"/>
        <end position="149"/>
    </location>
</feature>
<sequence length="149" mass="16460">MVRAVLALALGATGGAVAATAPAEAGGPAVMITKIYYDPPGTDTRTNAKINQEYIELWNRRVLPTNLYKWWFKDAHGHKYTFTGTFLVQPNRRVVVRTGKGTNTSTTRYWGMGNYVWNNTGTDTARLYNPNNQLIDTCAYTGGGVYKTC</sequence>
<protein>
    <recommendedName>
        <fullName evidence="2">LTD domain-containing protein</fullName>
    </recommendedName>
</protein>
<evidence type="ECO:0000313" key="4">
    <source>
        <dbReference type="Proteomes" id="UP000649739"/>
    </source>
</evidence>
<dbReference type="Gene3D" id="2.60.40.1260">
    <property type="entry name" value="Lamin Tail domain"/>
    <property type="match status" value="1"/>
</dbReference>
<dbReference type="InterPro" id="IPR036415">
    <property type="entry name" value="Lamin_tail_dom_sf"/>
</dbReference>
<reference evidence="3" key="2">
    <citation type="submission" date="2020-09" db="EMBL/GenBank/DDBJ databases">
        <authorList>
            <person name="Sun Q."/>
            <person name="Ohkuma M."/>
        </authorList>
    </citation>
    <scope>NUCLEOTIDE SEQUENCE</scope>
    <source>
        <strain evidence="3">JCM 3090</strain>
    </source>
</reference>
<name>A0A8J3B9Q4_9ACTN</name>
<reference evidence="3" key="1">
    <citation type="journal article" date="2014" name="Int. J. Syst. Evol. Microbiol.">
        <title>Complete genome sequence of Corynebacterium casei LMG S-19264T (=DSM 44701T), isolated from a smear-ripened cheese.</title>
        <authorList>
            <consortium name="US DOE Joint Genome Institute (JGI-PGF)"/>
            <person name="Walter F."/>
            <person name="Albersmeier A."/>
            <person name="Kalinowski J."/>
            <person name="Ruckert C."/>
        </authorList>
    </citation>
    <scope>NUCLEOTIDE SEQUENCE</scope>
    <source>
        <strain evidence="3">JCM 3090</strain>
    </source>
</reference>